<dbReference type="PANTHER" id="PTHR12307">
    <property type="entry name" value="PROTEIN PHOSPHATASE 1 REGULATORY SUBUNIT"/>
    <property type="match status" value="1"/>
</dbReference>
<feature type="compositionally biased region" description="Basic and acidic residues" evidence="1">
    <location>
        <begin position="232"/>
        <end position="246"/>
    </location>
</feature>
<feature type="compositionally biased region" description="Polar residues" evidence="1">
    <location>
        <begin position="221"/>
        <end position="231"/>
    </location>
</feature>
<organism evidence="3 4">
    <name type="scientific">Biomphalaria glabrata</name>
    <name type="common">Bloodfluke planorb</name>
    <name type="synonym">Freshwater snail</name>
    <dbReference type="NCBI Taxonomy" id="6526"/>
    <lineage>
        <taxon>Eukaryota</taxon>
        <taxon>Metazoa</taxon>
        <taxon>Spiralia</taxon>
        <taxon>Lophotrochozoa</taxon>
        <taxon>Mollusca</taxon>
        <taxon>Gastropoda</taxon>
        <taxon>Heterobranchia</taxon>
        <taxon>Euthyneura</taxon>
        <taxon>Panpulmonata</taxon>
        <taxon>Hygrophila</taxon>
        <taxon>Lymnaeoidea</taxon>
        <taxon>Planorbidae</taxon>
        <taxon>Biomphalaria</taxon>
    </lineage>
</organism>
<evidence type="ECO:0000259" key="2">
    <source>
        <dbReference type="PROSITE" id="PS51159"/>
    </source>
</evidence>
<dbReference type="GO" id="GO:0005979">
    <property type="term" value="P:regulation of glycogen biosynthetic process"/>
    <property type="evidence" value="ECO:0007669"/>
    <property type="project" value="TreeGrafter"/>
</dbReference>
<dbReference type="Gene3D" id="2.60.40.2440">
    <property type="entry name" value="Carbohydrate binding type-21 domain"/>
    <property type="match status" value="1"/>
</dbReference>
<dbReference type="InterPro" id="IPR050782">
    <property type="entry name" value="PP1_regulatory_subunit_3"/>
</dbReference>
<dbReference type="VEuPathDB" id="VectorBase:BGLB005600"/>
<feature type="region of interest" description="Disordered" evidence="1">
    <location>
        <begin position="415"/>
        <end position="458"/>
    </location>
</feature>
<evidence type="ECO:0000313" key="3">
    <source>
        <dbReference type="EnsemblMetazoa" id="BGLB005600-PB"/>
    </source>
</evidence>
<dbReference type="Proteomes" id="UP000076420">
    <property type="component" value="Unassembled WGS sequence"/>
</dbReference>
<proteinExistence type="predicted"/>
<dbReference type="PANTHER" id="PTHR12307:SF53">
    <property type="entry name" value="PROTEIN PHOSPHATASE 1 REGULATORY SUBUNIT"/>
    <property type="match status" value="1"/>
</dbReference>
<evidence type="ECO:0000313" key="4">
    <source>
        <dbReference type="Proteomes" id="UP000076420"/>
    </source>
</evidence>
<feature type="domain" description="CBM21" evidence="2">
    <location>
        <begin position="585"/>
        <end position="692"/>
    </location>
</feature>
<feature type="region of interest" description="Disordered" evidence="1">
    <location>
        <begin position="288"/>
        <end position="342"/>
    </location>
</feature>
<dbReference type="GO" id="GO:2001069">
    <property type="term" value="F:glycogen binding"/>
    <property type="evidence" value="ECO:0007669"/>
    <property type="project" value="TreeGrafter"/>
</dbReference>
<dbReference type="InterPro" id="IPR038175">
    <property type="entry name" value="CBM21_dom_sf"/>
</dbReference>
<feature type="compositionally biased region" description="Basic and acidic residues" evidence="1">
    <location>
        <begin position="308"/>
        <end position="318"/>
    </location>
</feature>
<dbReference type="PROSITE" id="PS51159">
    <property type="entry name" value="CBM21"/>
    <property type="match status" value="1"/>
</dbReference>
<dbReference type="VEuPathDB" id="VectorBase:BGLAX_038742"/>
<dbReference type="OrthoDB" id="8942186at2759"/>
<reference evidence="3" key="1">
    <citation type="submission" date="2020-05" db="UniProtKB">
        <authorList>
            <consortium name="EnsemblMetazoa"/>
        </authorList>
    </citation>
    <scope>IDENTIFICATION</scope>
    <source>
        <strain evidence="3">BB02</strain>
    </source>
</reference>
<feature type="compositionally biased region" description="Polar residues" evidence="1">
    <location>
        <begin position="417"/>
        <end position="431"/>
    </location>
</feature>
<evidence type="ECO:0000256" key="1">
    <source>
        <dbReference type="SAM" id="MobiDB-lite"/>
    </source>
</evidence>
<dbReference type="KEGG" id="bgt:106061843"/>
<gene>
    <name evidence="3" type="primary">106061843</name>
</gene>
<sequence>MYFCPCSCNDPVDPDVDDIALVTLPRNLSYVQDSYLDRYSVSARYVHNPKAERRLQYELNQANINVGSTEEDETIGLLSVIKAQDYPVNCSGNNVEPFKNTLSPTEQLYSQPESPTYHGAFSIYASGFSKASPERLTPTSYPSVPSAVCSTLLGPAVRVTSKLTSLLHTPPNESMDSARDIGSSVDGDFSLLIGTCSKRDSTTPLNCPDTLGQDMDRGVGETNTSDSNSALSKEHSFEAMNHKDSEPETEPLVVFNNTSDEENEEKVQLDHIVSLAVSDAIHDDQEDYLNPYGVGAKTHYPSRSSSRTSHEVSEKTDELKEEQDGPSIPFGSPDSDGFSEEGVFLNMDDLDNTEKSTTVSEVSDDTCVSVDSVILSPDEADLEEEVVSSAPRKMTLEEAINRAASDLSKMTADLYGESSSDTKNCKESQNSDSDDEEPHQHSKLARAGRESPIRHSSGLKIHINDLSAGLKDTTLTDSKCDLNDSPVYEENEFNFNRVALRKSSSLKTNKTPPGTPHRKKVVRFADAMGLDLESVRHVLNMESPPRIPSSALADLKAGLSEERKELGSKYLCACFNQPGASDNFVQKVISQKVCLENAIITDLTITGVVRVSNISFHKSVRVRYTHNSWATFHDIAASYVQNSCDGPTDRFSFSIVAPPYFGPGSQLEFAVSYNAGGVEYWDNNEGKNYVFECFAKTIPTDNEVVWLHFL</sequence>
<dbReference type="STRING" id="6526.A0A2C9JP50"/>
<dbReference type="Pfam" id="PF03370">
    <property type="entry name" value="CBM_21"/>
    <property type="match status" value="1"/>
</dbReference>
<dbReference type="AlphaFoldDB" id="A0A2C9JP50"/>
<dbReference type="InterPro" id="IPR005036">
    <property type="entry name" value="CBM21_dom"/>
</dbReference>
<dbReference type="EnsemblMetazoa" id="BGLB005600-RB">
    <property type="protein sequence ID" value="BGLB005600-PB"/>
    <property type="gene ID" value="BGLB005600"/>
</dbReference>
<dbReference type="GO" id="GO:0000164">
    <property type="term" value="C:protein phosphatase type 1 complex"/>
    <property type="evidence" value="ECO:0007669"/>
    <property type="project" value="TreeGrafter"/>
</dbReference>
<feature type="region of interest" description="Disordered" evidence="1">
    <location>
        <begin position="202"/>
        <end position="250"/>
    </location>
</feature>
<name>A0A2C9JP50_BIOGL</name>
<dbReference type="GO" id="GO:0008157">
    <property type="term" value="F:protein phosphatase 1 binding"/>
    <property type="evidence" value="ECO:0007669"/>
    <property type="project" value="TreeGrafter"/>
</dbReference>
<accession>A0A2C9JP50</accession>
<protein>
    <recommendedName>
        <fullName evidence="2">CBM21 domain-containing protein</fullName>
    </recommendedName>
</protein>